<accession>A0A6G1C602</accession>
<gene>
    <name evidence="1" type="ORF">E2562_013571</name>
</gene>
<protein>
    <submittedName>
        <fullName evidence="1">Uncharacterized protein</fullName>
    </submittedName>
</protein>
<dbReference type="Proteomes" id="UP000479710">
    <property type="component" value="Unassembled WGS sequence"/>
</dbReference>
<keyword evidence="2" id="KW-1185">Reference proteome</keyword>
<organism evidence="1 2">
    <name type="scientific">Oryza meyeriana var. granulata</name>
    <dbReference type="NCBI Taxonomy" id="110450"/>
    <lineage>
        <taxon>Eukaryota</taxon>
        <taxon>Viridiplantae</taxon>
        <taxon>Streptophyta</taxon>
        <taxon>Embryophyta</taxon>
        <taxon>Tracheophyta</taxon>
        <taxon>Spermatophyta</taxon>
        <taxon>Magnoliopsida</taxon>
        <taxon>Liliopsida</taxon>
        <taxon>Poales</taxon>
        <taxon>Poaceae</taxon>
        <taxon>BOP clade</taxon>
        <taxon>Oryzoideae</taxon>
        <taxon>Oryzeae</taxon>
        <taxon>Oryzinae</taxon>
        <taxon>Oryza</taxon>
        <taxon>Oryza meyeriana</taxon>
    </lineage>
</organism>
<evidence type="ECO:0000313" key="2">
    <source>
        <dbReference type="Proteomes" id="UP000479710"/>
    </source>
</evidence>
<name>A0A6G1C602_9ORYZ</name>
<dbReference type="AlphaFoldDB" id="A0A6G1C602"/>
<comment type="caution">
    <text evidence="1">The sequence shown here is derived from an EMBL/GenBank/DDBJ whole genome shotgun (WGS) entry which is preliminary data.</text>
</comment>
<sequence>MEQTGCVAGLQRRDIAVWRHGQDTRLLAADAKLNPVATQKVFNAIGRKTLKDMSQRAENFRHSRAFVKRPHQIAKVFQEEHGLHPYQPHHIKHERDV</sequence>
<proteinExistence type="predicted"/>
<evidence type="ECO:0000313" key="1">
    <source>
        <dbReference type="EMBL" id="KAF0895471.1"/>
    </source>
</evidence>
<reference evidence="1 2" key="1">
    <citation type="submission" date="2019-11" db="EMBL/GenBank/DDBJ databases">
        <title>Whole genome sequence of Oryza granulata.</title>
        <authorList>
            <person name="Li W."/>
        </authorList>
    </citation>
    <scope>NUCLEOTIDE SEQUENCE [LARGE SCALE GENOMIC DNA]</scope>
    <source>
        <strain evidence="2">cv. Menghai</strain>
        <tissue evidence="1">Leaf</tissue>
    </source>
</reference>
<dbReference type="EMBL" id="SPHZ02000010">
    <property type="protein sequence ID" value="KAF0895471.1"/>
    <property type="molecule type" value="Genomic_DNA"/>
</dbReference>